<dbReference type="HAMAP" id="MF_04160">
    <property type="entry name" value="NUCL_HEAD_T4"/>
    <property type="match status" value="1"/>
</dbReference>
<organism evidence="2">
    <name type="scientific">marine metagenome</name>
    <dbReference type="NCBI Taxonomy" id="408172"/>
    <lineage>
        <taxon>unclassified sequences</taxon>
        <taxon>metagenomes</taxon>
        <taxon>ecological metagenomes</taxon>
    </lineage>
</organism>
<gene>
    <name evidence="2" type="ORF">METZ01_LOCUS393265</name>
</gene>
<dbReference type="Gene3D" id="3.40.91.30">
    <property type="match status" value="1"/>
</dbReference>
<reference evidence="2" key="1">
    <citation type="submission" date="2018-05" db="EMBL/GenBank/DDBJ databases">
        <authorList>
            <person name="Lanie J.A."/>
            <person name="Ng W.-L."/>
            <person name="Kazmierczak K.M."/>
            <person name="Andrzejewski T.M."/>
            <person name="Davidsen T.M."/>
            <person name="Wayne K.J."/>
            <person name="Tettelin H."/>
            <person name="Glass J.I."/>
            <person name="Rusch D."/>
            <person name="Podicherti R."/>
            <person name="Tsui H.-C.T."/>
            <person name="Winkler M.E."/>
        </authorList>
    </citation>
    <scope>NUCLEOTIDE SEQUENCE</scope>
</reference>
<dbReference type="InterPro" id="IPR014833">
    <property type="entry name" value="TnsA_N"/>
</dbReference>
<accession>A0A382V3F7</accession>
<evidence type="ECO:0000259" key="1">
    <source>
        <dbReference type="Pfam" id="PF08722"/>
    </source>
</evidence>
<dbReference type="Pfam" id="PF08722">
    <property type="entry name" value="Tn7_TnsA-like_N"/>
    <property type="match status" value="1"/>
</dbReference>
<dbReference type="GO" id="GO:0004519">
    <property type="term" value="F:endonuclease activity"/>
    <property type="evidence" value="ECO:0007669"/>
    <property type="project" value="InterPro"/>
</dbReference>
<protein>
    <recommendedName>
        <fullName evidence="1">TnsA endonuclease N-terminal domain-containing protein</fullName>
    </recommendedName>
</protein>
<dbReference type="InterPro" id="IPR046390">
    <property type="entry name" value="NUCL_HEAD_T4"/>
</dbReference>
<dbReference type="AlphaFoldDB" id="A0A382V3F7"/>
<proteinExistence type="inferred from homology"/>
<feature type="domain" description="TnsA endonuclease N-terminal" evidence="1">
    <location>
        <begin position="40"/>
        <end position="145"/>
    </location>
</feature>
<name>A0A382V3F7_9ZZZZ</name>
<dbReference type="EMBL" id="UINC01148492">
    <property type="protein sequence ID" value="SVD40411.1"/>
    <property type="molecule type" value="Genomic_DNA"/>
</dbReference>
<sequence length="151" mass="18359">MSYKGKFKPKNPKKYKGNPTNIVYRSLLERRFMVYLDNTPAVLKWSSEEIIIPYVSPIDNRVHRYFPDFYMKYKNKSNVTVEQLIEIKPSKQTKPPNPKRKLTKTGRKSKRYLNEVKLYMINDAKWKQAVKYCEERNWEWRIITEKEINIY</sequence>
<dbReference type="GO" id="GO:0004527">
    <property type="term" value="F:exonuclease activity"/>
    <property type="evidence" value="ECO:0007669"/>
    <property type="project" value="InterPro"/>
</dbReference>
<evidence type="ECO:0000313" key="2">
    <source>
        <dbReference type="EMBL" id="SVD40411.1"/>
    </source>
</evidence>